<sequence length="157" mass="17956">MQDSSLTIRPATPADDEQIALHFYQMWLDNQVPAEQIRPDWQAVTLAFLATARDQLGYQGYIASLDEDIVGSVGCQVFSGLYPFLISQDQRHYGYIWGVYVEAAYRRQGFGRQLTEVAVEYLRLQHCTHAILHASPWGKPVYEQIGFTPSNEMRLEL</sequence>
<name>B0C4C3_ACAM1</name>
<dbReference type="PROSITE" id="PS51186">
    <property type="entry name" value="GNAT"/>
    <property type="match status" value="1"/>
</dbReference>
<gene>
    <name evidence="4" type="ordered locus">AM1_3677</name>
</gene>
<keyword evidence="5" id="KW-1185">Reference proteome</keyword>
<evidence type="ECO:0000259" key="3">
    <source>
        <dbReference type="PROSITE" id="PS51186"/>
    </source>
</evidence>
<proteinExistence type="predicted"/>
<evidence type="ECO:0000313" key="5">
    <source>
        <dbReference type="Proteomes" id="UP000000268"/>
    </source>
</evidence>
<dbReference type="STRING" id="329726.AM1_3677"/>
<keyword evidence="1 4" id="KW-0808">Transferase</keyword>
<dbReference type="InterPro" id="IPR016181">
    <property type="entry name" value="Acyl_CoA_acyltransferase"/>
</dbReference>
<feature type="domain" description="N-acetyltransferase" evidence="3">
    <location>
        <begin position="6"/>
        <end position="157"/>
    </location>
</feature>
<protein>
    <submittedName>
        <fullName evidence="4">Acetyltransferase. putative</fullName>
    </submittedName>
</protein>
<dbReference type="CDD" id="cd04301">
    <property type="entry name" value="NAT_SF"/>
    <property type="match status" value="1"/>
</dbReference>
<dbReference type="HOGENOM" id="CLU_013985_35_0_3"/>
<dbReference type="GO" id="GO:0016747">
    <property type="term" value="F:acyltransferase activity, transferring groups other than amino-acyl groups"/>
    <property type="evidence" value="ECO:0007669"/>
    <property type="project" value="InterPro"/>
</dbReference>
<dbReference type="InterPro" id="IPR000182">
    <property type="entry name" value="GNAT_dom"/>
</dbReference>
<dbReference type="KEGG" id="amr:AM1_3677"/>
<dbReference type="Proteomes" id="UP000000268">
    <property type="component" value="Chromosome"/>
</dbReference>
<reference evidence="4 5" key="1">
    <citation type="journal article" date="2008" name="Proc. Natl. Acad. Sci. U.S.A.">
        <title>Niche adaptation and genome expansion in the chlorophyll d-producing cyanobacterium Acaryochloris marina.</title>
        <authorList>
            <person name="Swingley W.D."/>
            <person name="Chen M."/>
            <person name="Cheung P.C."/>
            <person name="Conrad A.L."/>
            <person name="Dejesa L.C."/>
            <person name="Hao J."/>
            <person name="Honchak B.M."/>
            <person name="Karbach L.E."/>
            <person name="Kurdoglu A."/>
            <person name="Lahiri S."/>
            <person name="Mastrian S.D."/>
            <person name="Miyashita H."/>
            <person name="Page L."/>
            <person name="Ramakrishna P."/>
            <person name="Satoh S."/>
            <person name="Sattley W.M."/>
            <person name="Shimada Y."/>
            <person name="Taylor H.L."/>
            <person name="Tomo T."/>
            <person name="Tsuchiya T."/>
            <person name="Wang Z.T."/>
            <person name="Raymond J."/>
            <person name="Mimuro M."/>
            <person name="Blankenship R.E."/>
            <person name="Touchman J.W."/>
        </authorList>
    </citation>
    <scope>NUCLEOTIDE SEQUENCE [LARGE SCALE GENOMIC DNA]</scope>
    <source>
        <strain evidence="5">MBIC 11017</strain>
    </source>
</reference>
<dbReference type="InterPro" id="IPR050832">
    <property type="entry name" value="Bact_Acetyltransf"/>
</dbReference>
<dbReference type="OrthoDB" id="9799092at2"/>
<dbReference type="eggNOG" id="COG0456">
    <property type="taxonomic scope" value="Bacteria"/>
</dbReference>
<dbReference type="SUPFAM" id="SSF55729">
    <property type="entry name" value="Acyl-CoA N-acyltransferases (Nat)"/>
    <property type="match status" value="1"/>
</dbReference>
<evidence type="ECO:0000256" key="1">
    <source>
        <dbReference type="ARBA" id="ARBA00022679"/>
    </source>
</evidence>
<organism evidence="4 5">
    <name type="scientific">Acaryochloris marina (strain MBIC 11017)</name>
    <dbReference type="NCBI Taxonomy" id="329726"/>
    <lineage>
        <taxon>Bacteria</taxon>
        <taxon>Bacillati</taxon>
        <taxon>Cyanobacteriota</taxon>
        <taxon>Cyanophyceae</taxon>
        <taxon>Acaryochloridales</taxon>
        <taxon>Acaryochloridaceae</taxon>
        <taxon>Acaryochloris</taxon>
    </lineage>
</organism>
<dbReference type="PANTHER" id="PTHR43877">
    <property type="entry name" value="AMINOALKYLPHOSPHONATE N-ACETYLTRANSFERASE-RELATED-RELATED"/>
    <property type="match status" value="1"/>
</dbReference>
<accession>B0C4C3</accession>
<dbReference type="Pfam" id="PF00583">
    <property type="entry name" value="Acetyltransf_1"/>
    <property type="match status" value="1"/>
</dbReference>
<dbReference type="Gene3D" id="3.40.630.30">
    <property type="match status" value="1"/>
</dbReference>
<dbReference type="RefSeq" id="WP_012164054.1">
    <property type="nucleotide sequence ID" value="NC_009925.1"/>
</dbReference>
<evidence type="ECO:0000313" key="4">
    <source>
        <dbReference type="EMBL" id="ABW28667.1"/>
    </source>
</evidence>
<keyword evidence="2" id="KW-0012">Acyltransferase</keyword>
<dbReference type="AlphaFoldDB" id="B0C4C3"/>
<dbReference type="EMBL" id="CP000828">
    <property type="protein sequence ID" value="ABW28667.1"/>
    <property type="molecule type" value="Genomic_DNA"/>
</dbReference>
<evidence type="ECO:0000256" key="2">
    <source>
        <dbReference type="ARBA" id="ARBA00023315"/>
    </source>
</evidence>